<keyword evidence="2" id="KW-0238">DNA-binding</keyword>
<dbReference type="GO" id="GO:0003677">
    <property type="term" value="F:DNA binding"/>
    <property type="evidence" value="ECO:0007669"/>
    <property type="project" value="UniProtKB-KW"/>
</dbReference>
<gene>
    <name evidence="2" type="ORF">UO65_5977</name>
</gene>
<name>W7IQB8_9PSEU</name>
<reference evidence="2 3" key="1">
    <citation type="journal article" date="2014" name="Genome Announc.">
        <title>Draft Genome Sequence of the Antitrypanosomally Active Sponge-Associated Bacterium Actinokineospora sp. Strain EG49.</title>
        <authorList>
            <person name="Harjes J."/>
            <person name="Ryu T."/>
            <person name="Abdelmohsen U.R."/>
            <person name="Moitinho-Silva L."/>
            <person name="Horn H."/>
            <person name="Ravasi T."/>
            <person name="Hentschel U."/>
        </authorList>
    </citation>
    <scope>NUCLEOTIDE SEQUENCE [LARGE SCALE GENOMIC DNA]</scope>
    <source>
        <strain evidence="2 3">EG49</strain>
    </source>
</reference>
<dbReference type="STRING" id="909613.UO65_5977"/>
<dbReference type="Proteomes" id="UP000019277">
    <property type="component" value="Unassembled WGS sequence"/>
</dbReference>
<dbReference type="Pfam" id="PF13625">
    <property type="entry name" value="Helicase_C_3"/>
    <property type="match status" value="1"/>
</dbReference>
<protein>
    <submittedName>
        <fullName evidence="2">Putative DNA-binding protein</fullName>
    </submittedName>
</protein>
<dbReference type="AlphaFoldDB" id="W7IQB8"/>
<keyword evidence="3" id="KW-1185">Reference proteome</keyword>
<organism evidence="2 3">
    <name type="scientific">Actinokineospora spheciospongiae</name>
    <dbReference type="NCBI Taxonomy" id="909613"/>
    <lineage>
        <taxon>Bacteria</taxon>
        <taxon>Bacillati</taxon>
        <taxon>Actinomycetota</taxon>
        <taxon>Actinomycetes</taxon>
        <taxon>Pseudonocardiales</taxon>
        <taxon>Pseudonocardiaceae</taxon>
        <taxon>Actinokineospora</taxon>
    </lineage>
</organism>
<feature type="domain" description="Helicase XPB/Ssl2 N-terminal" evidence="1">
    <location>
        <begin position="468"/>
        <end position="590"/>
    </location>
</feature>
<dbReference type="InterPro" id="IPR032830">
    <property type="entry name" value="XPB/Ssl2_N"/>
</dbReference>
<sequence length="758" mass="79655">MVRVSGPTLTDWLRARDDETLAAVLRARPDLATPRPADTAVLATRAGSRASVARAAEGLDTFTLAVLDALLAADADRAPVPLRRVVEHLPPGTPEESARAAVDRMRALALAWGEDDALALPPAAREAGGPTASLGRPSPTLEHADVPALVEALPEDERKVLATLAGGRPVGRTRDAATVLPLAQAKTPIQRLLSRGLLTRLDAETVELPGQVGAVLRGTPASVEVTEPELRTTTRKAALVDSTAAGAALELVRHVETLVRLWSAEPPPVLKSGGLGVRDLKKVARVTELSERDATLLVEVAAAAALVADNEAATPEWVPTNHADLWMAATPANRWATLATAWLDLPRLPGLGGLRDAKDRILAPLSDELRRPAAPVERLRVLDVLADLRAGTGVTDPDGLAAVLAWRAPRRGGRLRDEMVRWTLAEATTLGLVALGALSGPGRTLVAEGAAPAAKRMAEALPDPIDHVLVQADLTVVAPGPLEPHLAARITETADVESAGSATVYRVSESSIRRALDAGRSAADLHELFTTKSKTPIPQSLEYLIDDVARRHGRLRGGAATSFLRCDDPALIAEVAASPTATTLQLRKIAPTVLVSPLPLLEILDDLRAAGFAPAAEGADGQVVDLRPTGRRIQTPAKALRRAVPRTPGPDQLTDMVAAMRAGDRAADSRRGRTVSAKSGSGAGANTAETLALLQEATQAHQAVWIGLVDAHGVASQRVIEPLRIGGGILEGKDPTSEEIRRLPLHRITSAALVESES</sequence>
<evidence type="ECO:0000259" key="1">
    <source>
        <dbReference type="Pfam" id="PF13625"/>
    </source>
</evidence>
<dbReference type="EMBL" id="AYXG01000230">
    <property type="protein sequence ID" value="EWC58726.1"/>
    <property type="molecule type" value="Genomic_DNA"/>
</dbReference>
<comment type="caution">
    <text evidence="2">The sequence shown here is derived from an EMBL/GenBank/DDBJ whole genome shotgun (WGS) entry which is preliminary data.</text>
</comment>
<proteinExistence type="predicted"/>
<dbReference type="eggNOG" id="COG2378">
    <property type="taxonomic scope" value="Bacteria"/>
</dbReference>
<evidence type="ECO:0000313" key="2">
    <source>
        <dbReference type="EMBL" id="EWC58726.1"/>
    </source>
</evidence>
<dbReference type="PATRIC" id="fig|909613.9.peg.5978"/>
<evidence type="ECO:0000313" key="3">
    <source>
        <dbReference type="Proteomes" id="UP000019277"/>
    </source>
</evidence>
<accession>W7IQB8</accession>